<keyword evidence="4" id="KW-1185">Reference proteome</keyword>
<evidence type="ECO:0000259" key="2">
    <source>
        <dbReference type="Pfam" id="PF18216"/>
    </source>
</evidence>
<dbReference type="PANTHER" id="PTHR11138">
    <property type="entry name" value="METHIONYL-TRNA FORMYLTRANSFERASE"/>
    <property type="match status" value="1"/>
</dbReference>
<protein>
    <submittedName>
        <fullName evidence="3">dTDP-4-amino-4,6-dideoxyglucose formyltransferase</fullName>
    </submittedName>
</protein>
<feature type="domain" description="N-formyltransferase dimerization C-terminal" evidence="2">
    <location>
        <begin position="196"/>
        <end position="245"/>
    </location>
</feature>
<dbReference type="RefSeq" id="WP_135082903.1">
    <property type="nucleotide sequence ID" value="NZ_SPDV01000002.1"/>
</dbReference>
<evidence type="ECO:0000313" key="4">
    <source>
        <dbReference type="Proteomes" id="UP000298213"/>
    </source>
</evidence>
<evidence type="ECO:0000313" key="3">
    <source>
        <dbReference type="EMBL" id="TFI59895.1"/>
    </source>
</evidence>
<dbReference type="SUPFAM" id="SSF53328">
    <property type="entry name" value="Formyltransferase"/>
    <property type="match status" value="1"/>
</dbReference>
<dbReference type="InterPro" id="IPR036477">
    <property type="entry name" value="Formyl_transf_N_sf"/>
</dbReference>
<evidence type="ECO:0000259" key="1">
    <source>
        <dbReference type="Pfam" id="PF00551"/>
    </source>
</evidence>
<reference evidence="3 4" key="1">
    <citation type="submission" date="2019-03" db="EMBL/GenBank/DDBJ databases">
        <title>Genome sequence of Sphingomonas sp. 17J27-24.</title>
        <authorList>
            <person name="Kim M."/>
            <person name="Maeng S."/>
            <person name="Sathiyaraj S."/>
        </authorList>
    </citation>
    <scope>NUCLEOTIDE SEQUENCE [LARGE SCALE GENOMIC DNA]</scope>
    <source>
        <strain evidence="3 4">17J27-24</strain>
    </source>
</reference>
<feature type="domain" description="Formyl transferase N-terminal" evidence="1">
    <location>
        <begin position="73"/>
        <end position="169"/>
    </location>
</feature>
<dbReference type="GO" id="GO:0005829">
    <property type="term" value="C:cytosol"/>
    <property type="evidence" value="ECO:0007669"/>
    <property type="project" value="TreeGrafter"/>
</dbReference>
<dbReference type="EMBL" id="SPDV01000002">
    <property type="protein sequence ID" value="TFI59895.1"/>
    <property type="molecule type" value="Genomic_DNA"/>
</dbReference>
<organism evidence="3 4">
    <name type="scientific">Sphingomonas parva</name>
    <dbReference type="NCBI Taxonomy" id="2555898"/>
    <lineage>
        <taxon>Bacteria</taxon>
        <taxon>Pseudomonadati</taxon>
        <taxon>Pseudomonadota</taxon>
        <taxon>Alphaproteobacteria</taxon>
        <taxon>Sphingomonadales</taxon>
        <taxon>Sphingomonadaceae</taxon>
        <taxon>Sphingomonas</taxon>
    </lineage>
</organism>
<proteinExistence type="predicted"/>
<accession>A0A4Y8ZXE6</accession>
<comment type="caution">
    <text evidence="3">The sequence shown here is derived from an EMBL/GenBank/DDBJ whole genome shotgun (WGS) entry which is preliminary data.</text>
</comment>
<dbReference type="NCBIfam" id="NF005755">
    <property type="entry name" value="PRK07579.1"/>
    <property type="match status" value="1"/>
</dbReference>
<dbReference type="AlphaFoldDB" id="A0A4Y8ZXE6"/>
<dbReference type="Gene3D" id="3.40.50.170">
    <property type="entry name" value="Formyl transferase, N-terminal domain"/>
    <property type="match status" value="1"/>
</dbReference>
<dbReference type="Proteomes" id="UP000298213">
    <property type="component" value="Unassembled WGS sequence"/>
</dbReference>
<dbReference type="OrthoDB" id="5355061at2"/>
<name>A0A4Y8ZXE6_9SPHN</name>
<dbReference type="Pfam" id="PF00551">
    <property type="entry name" value="Formyl_trans_N"/>
    <property type="match status" value="1"/>
</dbReference>
<gene>
    <name evidence="3" type="ORF">E2493_01190</name>
</gene>
<dbReference type="Pfam" id="PF18216">
    <property type="entry name" value="N_formyltrans_C"/>
    <property type="match status" value="1"/>
</dbReference>
<dbReference type="PANTHER" id="PTHR11138:SF5">
    <property type="entry name" value="METHIONYL-TRNA FORMYLTRANSFERASE, MITOCHONDRIAL"/>
    <property type="match status" value="1"/>
</dbReference>
<keyword evidence="3" id="KW-0808">Transferase</keyword>
<dbReference type="InterPro" id="IPR002376">
    <property type="entry name" value="Formyl_transf_N"/>
</dbReference>
<dbReference type="InterPro" id="IPR040660">
    <property type="entry name" value="N_formyltrans_C"/>
</dbReference>
<sequence length="258" mass="29074">MTSEPRKTVVIISDNAELASFALQQHKEQALTDICEFRLRYSSVNRSPGGLISLGGTPINMRDPAQVEEVIDTADLVFSLHCKRIFPERLVEAVTCINFHPGYNPYNRGWYPQVFSILNGAPLGATIHLMNREIDAGPIIARERVKLEQGDTSYTAYRKVIDLEKELIRRFLKPIVQGAYLSSEPEIEGNYNSISDFRELCALDLDQRGTLREHLALLRALTHPPFKNAYYDDDAGNRIFVALDVEVRPGLKAAPKEC</sequence>
<dbReference type="GO" id="GO:0004479">
    <property type="term" value="F:methionyl-tRNA formyltransferase activity"/>
    <property type="evidence" value="ECO:0007669"/>
    <property type="project" value="TreeGrafter"/>
</dbReference>